<evidence type="ECO:0000256" key="3">
    <source>
        <dbReference type="ARBA" id="ARBA00004613"/>
    </source>
</evidence>
<comment type="caution">
    <text evidence="14">The sequence shown here is derived from an EMBL/GenBank/DDBJ whole genome shotgun (WGS) entry which is preliminary data.</text>
</comment>
<feature type="domain" description="Calcineurin-like phosphoesterase" evidence="13">
    <location>
        <begin position="382"/>
        <end position="495"/>
    </location>
</feature>
<evidence type="ECO:0000256" key="12">
    <source>
        <dbReference type="SAM" id="SignalP"/>
    </source>
</evidence>
<name>A0A978UN10_ZIZJJ</name>
<accession>A0A978UN10</accession>
<evidence type="ECO:0000256" key="11">
    <source>
        <dbReference type="ARBA" id="ARBA00023180"/>
    </source>
</evidence>
<dbReference type="EMBL" id="JAEACU010000010">
    <property type="protein sequence ID" value="KAH7516212.1"/>
    <property type="molecule type" value="Genomic_DNA"/>
</dbReference>
<dbReference type="InterPro" id="IPR004843">
    <property type="entry name" value="Calcineurin-like_PHP"/>
</dbReference>
<dbReference type="GO" id="GO:0046872">
    <property type="term" value="F:metal ion binding"/>
    <property type="evidence" value="ECO:0007669"/>
    <property type="project" value="UniProtKB-KW"/>
</dbReference>
<keyword evidence="7" id="KW-0479">Metal-binding</keyword>
<evidence type="ECO:0000313" key="15">
    <source>
        <dbReference type="Proteomes" id="UP000813462"/>
    </source>
</evidence>
<sequence>MVNKNMNFLFQTVLLSAILCLCLKSSIAELQRFQHSVKEDGSLRVMVVGDWGRKGTYNQSEVAFQMGIVGEKLDIDFVISTGDNFYEDGLTGVDDPAFEESFTKIYTAPSLQKQWYNVLGNHDYRGDVEAQLSPVLKKLDSRWICLRSFIVDTEFIFVDTTPFADQYFTDPEDHVYDWRGISRRKDYLSNLLKDVDSALKESTAKWKFVVGHHTMKSAGHHGNTVEIIKQLLPILEANNVDLYINGHDHLLQHISSLDSPIQFLTSGGGSKAWRGDVNYLDPKEMKFFYDGQAELQRLKYQLSKVDDHGSLLSFLVVGDWGRRGLYNQSKVALQMGLVGEKLDIDFVISTGDNFYEDGLTGVDDPAFKESFSNIYTAPSLQKQWFSEMVDFIFVDTTPFVNEYFTNPKNHTYDWRGVLPRENYLQNLLKGFESALRQSQAKWKIVVGHHTIKSAGHHGITKELEEQLLPILKANISLIFLVDNHVDLYVNGHDHCLEHISDTESQIQFLTSGGGSKAWRGDIKWWKPEELKLYYDGQGFMSVQLSEVEANIVFYDVFGHVLHKWKLSKELDSDV</sequence>
<dbReference type="GO" id="GO:0005576">
    <property type="term" value="C:extracellular region"/>
    <property type="evidence" value="ECO:0007669"/>
    <property type="project" value="UniProtKB-SubCell"/>
</dbReference>
<proteinExistence type="inferred from homology"/>
<organism evidence="14 15">
    <name type="scientific">Ziziphus jujuba var. spinosa</name>
    <dbReference type="NCBI Taxonomy" id="714518"/>
    <lineage>
        <taxon>Eukaryota</taxon>
        <taxon>Viridiplantae</taxon>
        <taxon>Streptophyta</taxon>
        <taxon>Embryophyta</taxon>
        <taxon>Tracheophyta</taxon>
        <taxon>Spermatophyta</taxon>
        <taxon>Magnoliopsida</taxon>
        <taxon>eudicotyledons</taxon>
        <taxon>Gunneridae</taxon>
        <taxon>Pentapetalae</taxon>
        <taxon>rosids</taxon>
        <taxon>fabids</taxon>
        <taxon>Rosales</taxon>
        <taxon>Rhamnaceae</taxon>
        <taxon>Paliureae</taxon>
        <taxon>Ziziphus</taxon>
    </lineage>
</organism>
<comment type="subcellular location">
    <subcellularLocation>
        <location evidence="3">Secreted</location>
    </subcellularLocation>
</comment>
<evidence type="ECO:0000256" key="2">
    <source>
        <dbReference type="ARBA" id="ARBA00001962"/>
    </source>
</evidence>
<evidence type="ECO:0000256" key="8">
    <source>
        <dbReference type="ARBA" id="ARBA00022729"/>
    </source>
</evidence>
<dbReference type="InterPro" id="IPR024927">
    <property type="entry name" value="Acid_PPase"/>
</dbReference>
<comment type="similarity">
    <text evidence="4">Belongs to the metallophosphoesterase superfamily. Purple acid phosphatase family.</text>
</comment>
<evidence type="ECO:0000256" key="5">
    <source>
        <dbReference type="ARBA" id="ARBA00012646"/>
    </source>
</evidence>
<dbReference type="AlphaFoldDB" id="A0A978UN10"/>
<evidence type="ECO:0000256" key="6">
    <source>
        <dbReference type="ARBA" id="ARBA00022525"/>
    </source>
</evidence>
<keyword evidence="6" id="KW-0964">Secreted</keyword>
<dbReference type="SUPFAM" id="SSF56300">
    <property type="entry name" value="Metallo-dependent phosphatases"/>
    <property type="match status" value="2"/>
</dbReference>
<dbReference type="GO" id="GO:0003993">
    <property type="term" value="F:acid phosphatase activity"/>
    <property type="evidence" value="ECO:0007669"/>
    <property type="project" value="UniProtKB-EC"/>
</dbReference>
<reference evidence="14" key="1">
    <citation type="journal article" date="2021" name="Front. Plant Sci.">
        <title>Chromosome-Scale Genome Assembly for Chinese Sour Jujube and Insights Into Its Genome Evolution and Domestication Signature.</title>
        <authorList>
            <person name="Shen L.-Y."/>
            <person name="Luo H."/>
            <person name="Wang X.-L."/>
            <person name="Wang X.-M."/>
            <person name="Qiu X.-J."/>
            <person name="Liu H."/>
            <person name="Zhou S.-S."/>
            <person name="Jia K.-H."/>
            <person name="Nie S."/>
            <person name="Bao Y.-T."/>
            <person name="Zhang R.-G."/>
            <person name="Yun Q.-Z."/>
            <person name="Chai Y.-H."/>
            <person name="Lu J.-Y."/>
            <person name="Li Y."/>
            <person name="Zhao S.-W."/>
            <person name="Mao J.-F."/>
            <person name="Jia S.-G."/>
            <person name="Mao Y.-M."/>
        </authorList>
    </citation>
    <scope>NUCLEOTIDE SEQUENCE</scope>
    <source>
        <strain evidence="14">AT0</strain>
        <tissue evidence="14">Leaf</tissue>
    </source>
</reference>
<dbReference type="CDD" id="cd07378">
    <property type="entry name" value="MPP_ACP5"/>
    <property type="match status" value="2"/>
</dbReference>
<dbReference type="FunFam" id="3.60.21.10:FF:000027">
    <property type="entry name" value="Purple acid phosphatase"/>
    <property type="match status" value="1"/>
</dbReference>
<dbReference type="Gene3D" id="3.60.21.10">
    <property type="match status" value="3"/>
</dbReference>
<dbReference type="InterPro" id="IPR029052">
    <property type="entry name" value="Metallo-depent_PP-like"/>
</dbReference>
<comment type="cofactor">
    <cofactor evidence="2">
        <name>Fe cation</name>
        <dbReference type="ChEBI" id="CHEBI:24875"/>
    </cofactor>
</comment>
<keyword evidence="9" id="KW-0378">Hydrolase</keyword>
<feature type="chain" id="PRO_5037938583" description="acid phosphatase" evidence="12">
    <location>
        <begin position="29"/>
        <end position="574"/>
    </location>
</feature>
<evidence type="ECO:0000256" key="10">
    <source>
        <dbReference type="ARBA" id="ARBA00022833"/>
    </source>
</evidence>
<dbReference type="Proteomes" id="UP000813462">
    <property type="component" value="Unassembled WGS sequence"/>
</dbReference>
<dbReference type="PANTHER" id="PTHR10161:SF36">
    <property type="entry name" value="PURPLE ACID PHOSPHATASE 3"/>
    <property type="match status" value="1"/>
</dbReference>
<protein>
    <recommendedName>
        <fullName evidence="5">acid phosphatase</fullName>
        <ecNumber evidence="5">3.1.3.2</ecNumber>
    </recommendedName>
</protein>
<dbReference type="EC" id="3.1.3.2" evidence="5"/>
<comment type="catalytic activity">
    <reaction evidence="1">
        <text>a phosphate monoester + H2O = an alcohol + phosphate</text>
        <dbReference type="Rhea" id="RHEA:15017"/>
        <dbReference type="ChEBI" id="CHEBI:15377"/>
        <dbReference type="ChEBI" id="CHEBI:30879"/>
        <dbReference type="ChEBI" id="CHEBI:43474"/>
        <dbReference type="ChEBI" id="CHEBI:67140"/>
        <dbReference type="EC" id="3.1.3.2"/>
    </reaction>
</comment>
<evidence type="ECO:0000256" key="7">
    <source>
        <dbReference type="ARBA" id="ARBA00022723"/>
    </source>
</evidence>
<evidence type="ECO:0000259" key="13">
    <source>
        <dbReference type="Pfam" id="PF00149"/>
    </source>
</evidence>
<feature type="domain" description="Calcineurin-like phosphoesterase" evidence="13">
    <location>
        <begin position="43"/>
        <end position="249"/>
    </location>
</feature>
<gene>
    <name evidence="14" type="ORF">FEM48_Zijuj10G0111400</name>
</gene>
<dbReference type="PANTHER" id="PTHR10161">
    <property type="entry name" value="TARTRATE-RESISTANT ACID PHOSPHATASE TYPE 5"/>
    <property type="match status" value="1"/>
</dbReference>
<evidence type="ECO:0000256" key="4">
    <source>
        <dbReference type="ARBA" id="ARBA00008723"/>
    </source>
</evidence>
<dbReference type="InterPro" id="IPR051558">
    <property type="entry name" value="Metallophosphoesterase_PAP"/>
</dbReference>
<feature type="signal peptide" evidence="12">
    <location>
        <begin position="1"/>
        <end position="28"/>
    </location>
</feature>
<keyword evidence="11" id="KW-0325">Glycoprotein</keyword>
<keyword evidence="8 12" id="KW-0732">Signal</keyword>
<evidence type="ECO:0000256" key="9">
    <source>
        <dbReference type="ARBA" id="ARBA00022801"/>
    </source>
</evidence>
<dbReference type="Pfam" id="PF00149">
    <property type="entry name" value="Metallophos"/>
    <property type="match status" value="2"/>
</dbReference>
<evidence type="ECO:0000256" key="1">
    <source>
        <dbReference type="ARBA" id="ARBA00000032"/>
    </source>
</evidence>
<keyword evidence="10" id="KW-0862">Zinc</keyword>
<evidence type="ECO:0000313" key="14">
    <source>
        <dbReference type="EMBL" id="KAH7516212.1"/>
    </source>
</evidence>